<keyword evidence="4" id="KW-1185">Reference proteome</keyword>
<keyword evidence="2" id="KW-0812">Transmembrane</keyword>
<feature type="transmembrane region" description="Helical" evidence="2">
    <location>
        <begin position="26"/>
        <end position="51"/>
    </location>
</feature>
<evidence type="ECO:0000313" key="3">
    <source>
        <dbReference type="EMBL" id="CAD7625314.1"/>
    </source>
</evidence>
<proteinExistence type="predicted"/>
<dbReference type="EMBL" id="CAJPIZ010002966">
    <property type="protein sequence ID" value="CAG2105744.1"/>
    <property type="molecule type" value="Genomic_DNA"/>
</dbReference>
<dbReference type="GO" id="GO:0016409">
    <property type="term" value="F:palmitoyltransferase activity"/>
    <property type="evidence" value="ECO:0007669"/>
    <property type="project" value="TreeGrafter"/>
</dbReference>
<dbReference type="EMBL" id="OC857541">
    <property type="protein sequence ID" value="CAD7625314.1"/>
    <property type="molecule type" value="Genomic_DNA"/>
</dbReference>
<dbReference type="OrthoDB" id="6284759at2759"/>
<keyword evidence="2" id="KW-0472">Membrane</keyword>
<protein>
    <recommendedName>
        <fullName evidence="5">Palmitoyltransferase</fullName>
    </recommendedName>
</protein>
<gene>
    <name evidence="3" type="ORF">OSB1V03_LOCUS5749</name>
</gene>
<name>A0A7R9KNL7_9ACAR</name>
<dbReference type="InterPro" id="IPR006876">
    <property type="entry name" value="LMBR1-like_membr_prot"/>
</dbReference>
<feature type="region of interest" description="Disordered" evidence="1">
    <location>
        <begin position="181"/>
        <end position="218"/>
    </location>
</feature>
<reference evidence="3" key="1">
    <citation type="submission" date="2020-11" db="EMBL/GenBank/DDBJ databases">
        <authorList>
            <person name="Tran Van P."/>
        </authorList>
    </citation>
    <scope>NUCLEOTIDE SEQUENCE</scope>
</reference>
<accession>A0A7R9KNL7</accession>
<feature type="compositionally biased region" description="Polar residues" evidence="1">
    <location>
        <begin position="232"/>
        <end position="243"/>
    </location>
</feature>
<organism evidence="3">
    <name type="scientific">Medioppia subpectinata</name>
    <dbReference type="NCBI Taxonomy" id="1979941"/>
    <lineage>
        <taxon>Eukaryota</taxon>
        <taxon>Metazoa</taxon>
        <taxon>Ecdysozoa</taxon>
        <taxon>Arthropoda</taxon>
        <taxon>Chelicerata</taxon>
        <taxon>Arachnida</taxon>
        <taxon>Acari</taxon>
        <taxon>Acariformes</taxon>
        <taxon>Sarcoptiformes</taxon>
        <taxon>Oribatida</taxon>
        <taxon>Brachypylina</taxon>
        <taxon>Oppioidea</taxon>
        <taxon>Oppiidae</taxon>
        <taxon>Medioppia</taxon>
    </lineage>
</organism>
<evidence type="ECO:0000313" key="4">
    <source>
        <dbReference type="Proteomes" id="UP000759131"/>
    </source>
</evidence>
<sequence length="251" mass="28686">MVSIFFWCILFILDHKETLHQHDSIVALVLLAIIALLFIPIIGLTGFHIILVARGRTTNEQVTGKFQGGYNPFSRGCWSNCCYTLCGLIQLDSHITHITKKETAFTQIMGHLDVISFIGDIFNVYLPLCICLLCLSTFFEFGAKVLHNLGFEQFILTDEMTAELIREGQELVKREKNKALRHLEHNSSQTPRIRKPVEEQQPLSTTKHMNTRSSPDDRQELINEVEPIGYSTNTWNYDSTSRPQKGLFDDI</sequence>
<evidence type="ECO:0000256" key="2">
    <source>
        <dbReference type="SAM" id="Phobius"/>
    </source>
</evidence>
<feature type="region of interest" description="Disordered" evidence="1">
    <location>
        <begin position="232"/>
        <end position="251"/>
    </location>
</feature>
<evidence type="ECO:0000256" key="1">
    <source>
        <dbReference type="SAM" id="MobiDB-lite"/>
    </source>
</evidence>
<dbReference type="Pfam" id="PF04791">
    <property type="entry name" value="LMBR1"/>
    <property type="match status" value="1"/>
</dbReference>
<feature type="compositionally biased region" description="Polar residues" evidence="1">
    <location>
        <begin position="201"/>
        <end position="213"/>
    </location>
</feature>
<keyword evidence="2" id="KW-1133">Transmembrane helix</keyword>
<evidence type="ECO:0008006" key="5">
    <source>
        <dbReference type="Google" id="ProtNLM"/>
    </source>
</evidence>
<dbReference type="AlphaFoldDB" id="A0A7R9KNL7"/>
<dbReference type="Proteomes" id="UP000759131">
    <property type="component" value="Unassembled WGS sequence"/>
</dbReference>
<dbReference type="PANTHER" id="PTHR12349:SF2">
    <property type="entry name" value="PALMITOYLTRANSFERASE ZDHHC8"/>
    <property type="match status" value="1"/>
</dbReference>
<dbReference type="PANTHER" id="PTHR12349">
    <property type="entry name" value="ANKYRIN REPEAT AND LEM DOMAIN-CONTAINING PROTEIN 2"/>
    <property type="match status" value="1"/>
</dbReference>